<name>A0A1H4NT88_9BACT</name>
<evidence type="ECO:0000313" key="2">
    <source>
        <dbReference type="Proteomes" id="UP000182409"/>
    </source>
</evidence>
<evidence type="ECO:0000313" key="1">
    <source>
        <dbReference type="EMBL" id="SEB98443.1"/>
    </source>
</evidence>
<accession>A0A1H4NT88</accession>
<dbReference type="Proteomes" id="UP000182409">
    <property type="component" value="Unassembled WGS sequence"/>
</dbReference>
<dbReference type="AlphaFoldDB" id="A0A1H4NT88"/>
<dbReference type="RefSeq" id="WP_083350485.1">
    <property type="nucleotide sequence ID" value="NZ_FNSD01000001.1"/>
</dbReference>
<organism evidence="1 2">
    <name type="scientific">Terriglobus roseus</name>
    <dbReference type="NCBI Taxonomy" id="392734"/>
    <lineage>
        <taxon>Bacteria</taxon>
        <taxon>Pseudomonadati</taxon>
        <taxon>Acidobacteriota</taxon>
        <taxon>Terriglobia</taxon>
        <taxon>Terriglobales</taxon>
        <taxon>Acidobacteriaceae</taxon>
        <taxon>Terriglobus</taxon>
    </lineage>
</organism>
<proteinExistence type="predicted"/>
<gene>
    <name evidence="1" type="ORF">SAMN05443244_2349</name>
</gene>
<protein>
    <submittedName>
        <fullName evidence="1">Uncharacterized protein</fullName>
    </submittedName>
</protein>
<sequence length="88" mass="9765">MTRNVYARFWREGLVWRVALSDLTGEHRMRDLTFASPEKIEALAQRGGAMKDLAAKQGIAVGIRNGAGGFKMILDNNQFAKVSLGAKW</sequence>
<dbReference type="EMBL" id="FNSD01000001">
    <property type="protein sequence ID" value="SEB98443.1"/>
    <property type="molecule type" value="Genomic_DNA"/>
</dbReference>
<reference evidence="1 2" key="1">
    <citation type="submission" date="2016-10" db="EMBL/GenBank/DDBJ databases">
        <authorList>
            <person name="de Groot N.N."/>
        </authorList>
    </citation>
    <scope>NUCLEOTIDE SEQUENCE [LARGE SCALE GENOMIC DNA]</scope>
    <source>
        <strain evidence="1 2">AB35.6</strain>
    </source>
</reference>